<dbReference type="EMBL" id="SJST01000001">
    <property type="protein sequence ID" value="TCD16763.1"/>
    <property type="molecule type" value="Genomic_DNA"/>
</dbReference>
<keyword evidence="1" id="KW-1133">Transmembrane helix</keyword>
<feature type="transmembrane region" description="Helical" evidence="1">
    <location>
        <begin position="47"/>
        <end position="69"/>
    </location>
</feature>
<comment type="caution">
    <text evidence="4">The sequence shown here is derived from an EMBL/GenBank/DDBJ whole genome shotgun (WGS) entry which is preliminary data.</text>
</comment>
<evidence type="ECO:0000313" key="5">
    <source>
        <dbReference type="Proteomes" id="UP000291301"/>
    </source>
</evidence>
<keyword evidence="5" id="KW-1185">Reference proteome</keyword>
<name>A0A4R0PJA8_9HYPH</name>
<dbReference type="Proteomes" id="UP000291301">
    <property type="component" value="Unassembled WGS sequence"/>
</dbReference>
<evidence type="ECO:0000256" key="2">
    <source>
        <dbReference type="SAM" id="SignalP"/>
    </source>
</evidence>
<evidence type="ECO:0000313" key="4">
    <source>
        <dbReference type="EMBL" id="TCD16763.1"/>
    </source>
</evidence>
<evidence type="ECO:0000256" key="1">
    <source>
        <dbReference type="SAM" id="Phobius"/>
    </source>
</evidence>
<sequence>MVMKIVFASLLCGAALSLFDLSAADLLAKAGLTPENLLEFAGNALAWAMPNIVLGSMVIVPVWCVAYMLRPPRG</sequence>
<reference evidence="4 5" key="1">
    <citation type="journal article" date="2015" name="Antonie Van Leeuwenhoek">
        <title>Oricola cellulosilytica gen. nov., sp. nov., a cellulose-degrading bacterium of the family Phyllobacteriaceae isolated from surface seashore water, and emended descriptions of Mesorhizobium loti and Phyllobacterium myrsinacearum.</title>
        <authorList>
            <person name="Hameed A."/>
            <person name="Shahina M."/>
            <person name="Lai W.A."/>
            <person name="Lin S.Y."/>
            <person name="Young L.S."/>
            <person name="Liu Y.C."/>
            <person name="Hsu Y.H."/>
            <person name="Young C.C."/>
        </authorList>
    </citation>
    <scope>NUCLEOTIDE SEQUENCE [LARGE SCALE GENOMIC DNA]</scope>
    <source>
        <strain evidence="4 5">KCTC 52183</strain>
    </source>
</reference>
<feature type="chain" id="PRO_5020790519" description="DUF6460 domain-containing protein" evidence="2">
    <location>
        <begin position="24"/>
        <end position="74"/>
    </location>
</feature>
<evidence type="ECO:0000259" key="3">
    <source>
        <dbReference type="Pfam" id="PF20061"/>
    </source>
</evidence>
<feature type="domain" description="DUF6460" evidence="3">
    <location>
        <begin position="43"/>
        <end position="71"/>
    </location>
</feature>
<dbReference type="AlphaFoldDB" id="A0A4R0PJA8"/>
<keyword evidence="2" id="KW-0732">Signal</keyword>
<proteinExistence type="predicted"/>
<keyword evidence="1" id="KW-0812">Transmembrane</keyword>
<gene>
    <name evidence="4" type="ORF">E0D97_04040</name>
</gene>
<accession>A0A4R0PJA8</accession>
<dbReference type="Pfam" id="PF20061">
    <property type="entry name" value="DUF6460"/>
    <property type="match status" value="1"/>
</dbReference>
<dbReference type="InterPro" id="IPR045594">
    <property type="entry name" value="DUF6460"/>
</dbReference>
<organism evidence="4 5">
    <name type="scientific">Oricola cellulosilytica</name>
    <dbReference type="NCBI Taxonomy" id="1429082"/>
    <lineage>
        <taxon>Bacteria</taxon>
        <taxon>Pseudomonadati</taxon>
        <taxon>Pseudomonadota</taxon>
        <taxon>Alphaproteobacteria</taxon>
        <taxon>Hyphomicrobiales</taxon>
        <taxon>Ahrensiaceae</taxon>
        <taxon>Oricola</taxon>
    </lineage>
</organism>
<dbReference type="OrthoDB" id="7679021at2"/>
<keyword evidence="1" id="KW-0472">Membrane</keyword>
<protein>
    <recommendedName>
        <fullName evidence="3">DUF6460 domain-containing protein</fullName>
    </recommendedName>
</protein>
<feature type="signal peptide" evidence="2">
    <location>
        <begin position="1"/>
        <end position="23"/>
    </location>
</feature>